<proteinExistence type="predicted"/>
<keyword evidence="1" id="KW-0175">Coiled coil</keyword>
<organism evidence="3">
    <name type="scientific">Homalodisca liturata</name>
    <dbReference type="NCBI Taxonomy" id="320908"/>
    <lineage>
        <taxon>Eukaryota</taxon>
        <taxon>Metazoa</taxon>
        <taxon>Ecdysozoa</taxon>
        <taxon>Arthropoda</taxon>
        <taxon>Hexapoda</taxon>
        <taxon>Insecta</taxon>
        <taxon>Pterygota</taxon>
        <taxon>Neoptera</taxon>
        <taxon>Paraneoptera</taxon>
        <taxon>Hemiptera</taxon>
        <taxon>Auchenorrhyncha</taxon>
        <taxon>Membracoidea</taxon>
        <taxon>Cicadellidae</taxon>
        <taxon>Cicadellinae</taxon>
        <taxon>Proconiini</taxon>
        <taxon>Homalodisca</taxon>
    </lineage>
</organism>
<evidence type="ECO:0000256" key="2">
    <source>
        <dbReference type="SAM" id="MobiDB-lite"/>
    </source>
</evidence>
<reference evidence="3" key="1">
    <citation type="submission" date="2015-11" db="EMBL/GenBank/DDBJ databases">
        <title>De novo transcriptome assembly of four potential Pierce s Disease insect vectors from Arizona vineyards.</title>
        <authorList>
            <person name="Tassone E.E."/>
        </authorList>
    </citation>
    <scope>NUCLEOTIDE SEQUENCE</scope>
</reference>
<feature type="non-terminal residue" evidence="3">
    <location>
        <position position="1"/>
    </location>
</feature>
<feature type="compositionally biased region" description="Polar residues" evidence="2">
    <location>
        <begin position="81"/>
        <end position="95"/>
    </location>
</feature>
<dbReference type="AlphaFoldDB" id="A0A1B6JF21"/>
<evidence type="ECO:0000313" key="3">
    <source>
        <dbReference type="EMBL" id="JAS97785.1"/>
    </source>
</evidence>
<dbReference type="EMBL" id="GECU01009921">
    <property type="protein sequence ID" value="JAS97785.1"/>
    <property type="molecule type" value="Transcribed_RNA"/>
</dbReference>
<sequence length="127" mass="14766">LESKNEAMLTDEEKHLNQIERLQEKLEDTLRQLDKSKQAKFELQQIFEEHDTNQNQLIIKHLDKIHSLEKTNLALTKQVNHLQESKSQPANLQTYSERETQTDNKIPISATSTSFNILEISNPITNT</sequence>
<feature type="coiled-coil region" evidence="1">
    <location>
        <begin position="5"/>
        <end position="39"/>
    </location>
</feature>
<gene>
    <name evidence="3" type="ORF">g.109</name>
</gene>
<name>A0A1B6JF21_9HEMI</name>
<evidence type="ECO:0000256" key="1">
    <source>
        <dbReference type="SAM" id="Coils"/>
    </source>
</evidence>
<protein>
    <submittedName>
        <fullName evidence="3">Uncharacterized protein</fullName>
    </submittedName>
</protein>
<accession>A0A1B6JF21</accession>
<feature type="region of interest" description="Disordered" evidence="2">
    <location>
        <begin position="81"/>
        <end position="104"/>
    </location>
</feature>
<feature type="non-terminal residue" evidence="3">
    <location>
        <position position="127"/>
    </location>
</feature>